<gene>
    <name evidence="14" type="ORF">I573_02136</name>
</gene>
<name>S0P2I8_9ENTE</name>
<evidence type="ECO:0000313" key="15">
    <source>
        <dbReference type="Proteomes" id="UP000015961"/>
    </source>
</evidence>
<evidence type="ECO:0000256" key="9">
    <source>
        <dbReference type="ARBA" id="ARBA00023163"/>
    </source>
</evidence>
<dbReference type="OrthoDB" id="9782542at2"/>
<evidence type="ECO:0000259" key="13">
    <source>
        <dbReference type="Pfam" id="PF03816"/>
    </source>
</evidence>
<dbReference type="RefSeq" id="WP_016186379.1">
    <property type="nucleotide sequence ID" value="NZ_ASWO01000007.1"/>
</dbReference>
<dbReference type="InterPro" id="IPR004474">
    <property type="entry name" value="LytR_CpsA_psr"/>
</dbReference>
<dbReference type="Gene3D" id="3.40.630.190">
    <property type="entry name" value="LCP protein"/>
    <property type="match status" value="1"/>
</dbReference>
<evidence type="ECO:0000256" key="5">
    <source>
        <dbReference type="ARBA" id="ARBA00022968"/>
    </source>
</evidence>
<organism evidence="14 15">
    <name type="scientific">Enterococcus sulfureus ATCC 49903</name>
    <dbReference type="NCBI Taxonomy" id="1140003"/>
    <lineage>
        <taxon>Bacteria</taxon>
        <taxon>Bacillati</taxon>
        <taxon>Bacillota</taxon>
        <taxon>Bacilli</taxon>
        <taxon>Lactobacillales</taxon>
        <taxon>Enterococcaceae</taxon>
        <taxon>Enterococcus</taxon>
    </lineage>
</organism>
<comment type="subcellular location">
    <subcellularLocation>
        <location evidence="1">Cell membrane</location>
        <topology evidence="1">Single-pass type II membrane protein</topology>
    </subcellularLocation>
</comment>
<protein>
    <recommendedName>
        <fullName evidence="11">Regulatory protein MsrR</fullName>
    </recommendedName>
</protein>
<dbReference type="eggNOG" id="COG1316">
    <property type="taxonomic scope" value="Bacteria"/>
</dbReference>
<evidence type="ECO:0000256" key="8">
    <source>
        <dbReference type="ARBA" id="ARBA00023136"/>
    </source>
</evidence>
<dbReference type="EMBL" id="ASWO01000007">
    <property type="protein sequence ID" value="EOT83023.1"/>
    <property type="molecule type" value="Genomic_DNA"/>
</dbReference>
<evidence type="ECO:0000256" key="6">
    <source>
        <dbReference type="ARBA" id="ARBA00022989"/>
    </source>
</evidence>
<keyword evidence="6 12" id="KW-1133">Transmembrane helix</keyword>
<evidence type="ECO:0000256" key="4">
    <source>
        <dbReference type="ARBA" id="ARBA00022692"/>
    </source>
</evidence>
<evidence type="ECO:0000256" key="1">
    <source>
        <dbReference type="ARBA" id="ARBA00004401"/>
    </source>
</evidence>
<keyword evidence="5" id="KW-0735">Signal-anchor</keyword>
<keyword evidence="8 12" id="KW-0472">Membrane</keyword>
<evidence type="ECO:0000256" key="12">
    <source>
        <dbReference type="SAM" id="Phobius"/>
    </source>
</evidence>
<evidence type="ECO:0000313" key="14">
    <source>
        <dbReference type="EMBL" id="EOT83023.1"/>
    </source>
</evidence>
<feature type="domain" description="Cell envelope-related transcriptional attenuator" evidence="13">
    <location>
        <begin position="73"/>
        <end position="216"/>
    </location>
</feature>
<dbReference type="PATRIC" id="fig|1140003.3.peg.1877"/>
<evidence type="ECO:0000256" key="10">
    <source>
        <dbReference type="ARBA" id="ARBA00037178"/>
    </source>
</evidence>
<keyword evidence="15" id="KW-1185">Reference proteome</keyword>
<dbReference type="STRING" id="1140003.OMY_01947"/>
<dbReference type="Pfam" id="PF03816">
    <property type="entry name" value="LytR_cpsA_psr"/>
    <property type="match status" value="1"/>
</dbReference>
<keyword evidence="7" id="KW-0805">Transcription regulation</keyword>
<evidence type="ECO:0000256" key="3">
    <source>
        <dbReference type="ARBA" id="ARBA00022475"/>
    </source>
</evidence>
<feature type="transmembrane region" description="Helical" evidence="12">
    <location>
        <begin position="7"/>
        <end position="30"/>
    </location>
</feature>
<dbReference type="Proteomes" id="UP000015961">
    <property type="component" value="Unassembled WGS sequence"/>
</dbReference>
<reference evidence="14 15" key="1">
    <citation type="submission" date="2013-03" db="EMBL/GenBank/DDBJ databases">
        <title>The Genome Sequence of Enterococcus sulfureus ATCC_49903 (PacBio/Illumina hybrid assembly).</title>
        <authorList>
            <consortium name="The Broad Institute Genomics Platform"/>
            <consortium name="The Broad Institute Genome Sequencing Center for Infectious Disease"/>
            <person name="Earl A."/>
            <person name="Russ C."/>
            <person name="Gilmore M."/>
            <person name="Surin D."/>
            <person name="Walker B."/>
            <person name="Young S."/>
            <person name="Zeng Q."/>
            <person name="Gargeya S."/>
            <person name="Fitzgerald M."/>
            <person name="Haas B."/>
            <person name="Abouelleil A."/>
            <person name="Allen A.W."/>
            <person name="Alvarado L."/>
            <person name="Arachchi H.M."/>
            <person name="Berlin A.M."/>
            <person name="Chapman S.B."/>
            <person name="Gainer-Dewar J."/>
            <person name="Goldberg J."/>
            <person name="Griggs A."/>
            <person name="Gujja S."/>
            <person name="Hansen M."/>
            <person name="Howarth C."/>
            <person name="Imamovic A."/>
            <person name="Ireland A."/>
            <person name="Larimer J."/>
            <person name="McCowan C."/>
            <person name="Murphy C."/>
            <person name="Pearson M."/>
            <person name="Poon T.W."/>
            <person name="Priest M."/>
            <person name="Roberts A."/>
            <person name="Saif S."/>
            <person name="Shea T."/>
            <person name="Sisk P."/>
            <person name="Sykes S."/>
            <person name="Wortman J."/>
            <person name="Nusbaum C."/>
            <person name="Birren B."/>
        </authorList>
    </citation>
    <scope>NUCLEOTIDE SEQUENCE [LARGE SCALE GENOMIC DNA]</scope>
    <source>
        <strain evidence="14 15">ATCC 49903</strain>
    </source>
</reference>
<evidence type="ECO:0000256" key="11">
    <source>
        <dbReference type="ARBA" id="ARBA00040752"/>
    </source>
</evidence>
<keyword evidence="4 12" id="KW-0812">Transmembrane</keyword>
<comment type="function">
    <text evidence="10">Involved in SarA attenuation. Affects resistance to oxacillin and teicoplanin, as well as the synthesis of virulence factors.</text>
</comment>
<dbReference type="GO" id="GO:0005886">
    <property type="term" value="C:plasma membrane"/>
    <property type="evidence" value="ECO:0007669"/>
    <property type="project" value="UniProtKB-SubCell"/>
</dbReference>
<dbReference type="InterPro" id="IPR050922">
    <property type="entry name" value="LytR/CpsA/Psr_CW_biosynth"/>
</dbReference>
<accession>S0P2I8</accession>
<dbReference type="NCBIfam" id="TIGR00350">
    <property type="entry name" value="lytR_cpsA_psr"/>
    <property type="match status" value="1"/>
</dbReference>
<evidence type="ECO:0000256" key="2">
    <source>
        <dbReference type="ARBA" id="ARBA00006068"/>
    </source>
</evidence>
<proteinExistence type="inferred from homology"/>
<dbReference type="PANTHER" id="PTHR33392">
    <property type="entry name" value="POLYISOPRENYL-TEICHOIC ACID--PEPTIDOGLYCAN TEICHOIC ACID TRANSFERASE TAGU"/>
    <property type="match status" value="1"/>
</dbReference>
<dbReference type="AlphaFoldDB" id="S0P2I8"/>
<keyword evidence="3" id="KW-1003">Cell membrane</keyword>
<evidence type="ECO:0000256" key="7">
    <source>
        <dbReference type="ARBA" id="ARBA00023015"/>
    </source>
</evidence>
<comment type="similarity">
    <text evidence="2">Belongs to the LytR/CpsA/Psr (LCP) family.</text>
</comment>
<dbReference type="PANTHER" id="PTHR33392:SF8">
    <property type="entry name" value="REGULATORY PROTEIN MSRR"/>
    <property type="match status" value="1"/>
</dbReference>
<sequence>MKVFRRVLLGIIAVVVVIIGYIGVEFFMGYQAAKEVNGSQANAPKVVKRKDIPDILQVALVGSDARSLDENGRSDSLMVGQYNQKSHDAKLVSIMRDSYVDIPGYGQDKINAAYSYGGYPLLQETLKDNFAMDVPYYVTITFQSFIDCVNEIFPKGVTIDAEKEMELDGVEIHPGVQKMDGNTLLQYARFREDEEGDFGRVRRQQQVVTALADQVKDVTSILKLPKAVGKLMGSIQTNLPQSFLVECGLDFVQGEVKEINTLAVPVEGSWDFNDNTPSGSVLELDLEQNQQAIKKFLNEE</sequence>
<keyword evidence="9" id="KW-0804">Transcription</keyword>
<comment type="caution">
    <text evidence="14">The sequence shown here is derived from an EMBL/GenBank/DDBJ whole genome shotgun (WGS) entry which is preliminary data.</text>
</comment>